<protein>
    <recommendedName>
        <fullName evidence="4">Gustatory receptor</fullName>
    </recommendedName>
</protein>
<feature type="transmembrane region" description="Helical" evidence="1">
    <location>
        <begin position="200"/>
        <end position="219"/>
    </location>
</feature>
<sequence>MLMQLRLITWVQTLTPLKALQRFSRLSELLYPQPLSFDRTTWQPTPTPKSKLIPWYFLSFLCVLEGMSFYFILFQQILSHQKDPEISGTIHILLLILSIGYSFSTTIFFEYHTNVDEICFVIRNTLKFKDQLNESSTLPGLFFHGIISFIVMVPLGGFVVMILRPKVDPTYLWFRNVTIISCEMKLFFRLCLYCSTLLHVSVLIFGLAIIGVNIIVPILRSLERPISSNYECRSFLNVSKYITRTRTYRQLQIITQVINQLVRHILLVGALILVLSAAMLGFMVIKMAWKIPFALVFLAVTVIGAILGFVQIGFSSMADVMRKSADFKRDLEFQGGYISYRKRQLRSLKVLKIWVGSYFFIHKGTRIELFGLIAYHTMSLVISV</sequence>
<keyword evidence="3" id="KW-1185">Reference proteome</keyword>
<keyword evidence="1" id="KW-1133">Transmembrane helix</keyword>
<dbReference type="EMBL" id="LNIX01000001">
    <property type="protein sequence ID" value="OXA63030.1"/>
    <property type="molecule type" value="Genomic_DNA"/>
</dbReference>
<evidence type="ECO:0000256" key="1">
    <source>
        <dbReference type="SAM" id="Phobius"/>
    </source>
</evidence>
<comment type="caution">
    <text evidence="2">The sequence shown here is derived from an EMBL/GenBank/DDBJ whole genome shotgun (WGS) entry which is preliminary data.</text>
</comment>
<feature type="transmembrane region" description="Helical" evidence="1">
    <location>
        <begin position="291"/>
        <end position="314"/>
    </location>
</feature>
<evidence type="ECO:0008006" key="4">
    <source>
        <dbReference type="Google" id="ProtNLM"/>
    </source>
</evidence>
<keyword evidence="1" id="KW-0472">Membrane</keyword>
<feature type="transmembrane region" description="Helical" evidence="1">
    <location>
        <begin position="141"/>
        <end position="163"/>
    </location>
</feature>
<keyword evidence="1" id="KW-0812">Transmembrane</keyword>
<gene>
    <name evidence="2" type="ORF">Fcan01_00928</name>
</gene>
<feature type="transmembrane region" description="Helical" evidence="1">
    <location>
        <begin position="86"/>
        <end position="104"/>
    </location>
</feature>
<proteinExistence type="predicted"/>
<feature type="transmembrane region" description="Helical" evidence="1">
    <location>
        <begin position="265"/>
        <end position="285"/>
    </location>
</feature>
<accession>A0A226F0X9</accession>
<dbReference type="AlphaFoldDB" id="A0A226F0X9"/>
<feature type="transmembrane region" description="Helical" evidence="1">
    <location>
        <begin position="53"/>
        <end position="74"/>
    </location>
</feature>
<evidence type="ECO:0000313" key="2">
    <source>
        <dbReference type="EMBL" id="OXA63030.1"/>
    </source>
</evidence>
<reference evidence="2 3" key="1">
    <citation type="submission" date="2015-12" db="EMBL/GenBank/DDBJ databases">
        <title>The genome of Folsomia candida.</title>
        <authorList>
            <person name="Faddeeva A."/>
            <person name="Derks M.F."/>
            <person name="Anvar Y."/>
            <person name="Smit S."/>
            <person name="Van Straalen N."/>
            <person name="Roelofs D."/>
        </authorList>
    </citation>
    <scope>NUCLEOTIDE SEQUENCE [LARGE SCALE GENOMIC DNA]</scope>
    <source>
        <strain evidence="2 3">VU population</strain>
        <tissue evidence="2">Whole body</tissue>
    </source>
</reference>
<organism evidence="2 3">
    <name type="scientific">Folsomia candida</name>
    <name type="common">Springtail</name>
    <dbReference type="NCBI Taxonomy" id="158441"/>
    <lineage>
        <taxon>Eukaryota</taxon>
        <taxon>Metazoa</taxon>
        <taxon>Ecdysozoa</taxon>
        <taxon>Arthropoda</taxon>
        <taxon>Hexapoda</taxon>
        <taxon>Collembola</taxon>
        <taxon>Entomobryomorpha</taxon>
        <taxon>Isotomoidea</taxon>
        <taxon>Isotomidae</taxon>
        <taxon>Proisotominae</taxon>
        <taxon>Folsomia</taxon>
    </lineage>
</organism>
<dbReference type="Proteomes" id="UP000198287">
    <property type="component" value="Unassembled WGS sequence"/>
</dbReference>
<name>A0A226F0X9_FOLCA</name>
<evidence type="ECO:0000313" key="3">
    <source>
        <dbReference type="Proteomes" id="UP000198287"/>
    </source>
</evidence>